<keyword evidence="3" id="KW-0378">Hydrolase</keyword>
<dbReference type="SFLD" id="SFLDS00057">
    <property type="entry name" value="Glutaminase/Asparaginase"/>
    <property type="match status" value="1"/>
</dbReference>
<dbReference type="PIRSF" id="PIRSF001220">
    <property type="entry name" value="L-ASNase_gatD"/>
    <property type="match status" value="1"/>
</dbReference>
<dbReference type="GO" id="GO:0004067">
    <property type="term" value="F:asparaginase activity"/>
    <property type="evidence" value="ECO:0007669"/>
    <property type="project" value="UniProtKB-UniRule"/>
</dbReference>
<dbReference type="InterPro" id="IPR002110">
    <property type="entry name" value="Ankyrin_rpt"/>
</dbReference>
<keyword evidence="13" id="KW-1185">Reference proteome</keyword>
<comment type="similarity">
    <text evidence="5">In the N-terminal section; belongs to the asparaginase 1 family.</text>
</comment>
<dbReference type="Gene3D" id="1.25.40.20">
    <property type="entry name" value="Ankyrin repeat-containing domain"/>
    <property type="match status" value="2"/>
</dbReference>
<dbReference type="InterPro" id="IPR036152">
    <property type="entry name" value="Asp/glu_Ase-like_sf"/>
</dbReference>
<evidence type="ECO:0000256" key="9">
    <source>
        <dbReference type="PROSITE-ProRule" id="PRU10100"/>
    </source>
</evidence>
<evidence type="ECO:0000256" key="7">
    <source>
        <dbReference type="PIRSR" id="PIRSR001220-2"/>
    </source>
</evidence>
<dbReference type="InterPro" id="IPR006034">
    <property type="entry name" value="Asparaginase/glutaminase-like"/>
</dbReference>
<dbReference type="AlphaFoldDB" id="A0AAW0UAH9"/>
<dbReference type="InterPro" id="IPR006033">
    <property type="entry name" value="AsnA_fam"/>
</dbReference>
<feature type="active site" evidence="9">
    <location>
        <position position="163"/>
    </location>
</feature>
<accession>A0AAW0UAH9</accession>
<feature type="domain" description="Asparaginase/glutaminase C-terminal" evidence="11">
    <location>
        <begin position="284"/>
        <end position="400"/>
    </location>
</feature>
<evidence type="ECO:0000256" key="8">
    <source>
        <dbReference type="PROSITE-ProRule" id="PRU00023"/>
    </source>
</evidence>
<dbReference type="NCBIfam" id="TIGR00519">
    <property type="entry name" value="asnASE_I"/>
    <property type="match status" value="1"/>
</dbReference>
<evidence type="ECO:0000259" key="11">
    <source>
        <dbReference type="Pfam" id="PF17763"/>
    </source>
</evidence>
<evidence type="ECO:0000256" key="4">
    <source>
        <dbReference type="ARBA" id="ARBA00023043"/>
    </source>
</evidence>
<dbReference type="FunFam" id="3.40.50.40:FF:000001">
    <property type="entry name" value="L-asparaginase 1"/>
    <property type="match status" value="1"/>
</dbReference>
<feature type="domain" description="L-asparaginase N-terminal" evidence="10">
    <location>
        <begin position="52"/>
        <end position="264"/>
    </location>
</feature>
<feature type="repeat" description="ANK" evidence="8">
    <location>
        <begin position="486"/>
        <end position="518"/>
    </location>
</feature>
<evidence type="ECO:0000256" key="5">
    <source>
        <dbReference type="ARBA" id="ARBA00061199"/>
    </source>
</evidence>
<gene>
    <name evidence="12" type="ORF">O3P69_004645</name>
</gene>
<dbReference type="SUPFAM" id="SSF48403">
    <property type="entry name" value="Ankyrin repeat"/>
    <property type="match status" value="1"/>
</dbReference>
<dbReference type="EC" id="3.5.1.1" evidence="1"/>
<sequence>MIRTISTTSELDEISASYDVPVVDPATVPKVLYGHRASVDSLVDLEWSQESRVLVLYTGGTIGMMRNDRGRLVPIPHEMEMNIRRYPHMHDEMYAEKRFSNSVTQPLVLPECQGERRRVVYWVYEYDPLLDSSNMTMDDWIRVAKDIREVYELFDGFVVLHGTDTLSYTAAALSFMLENLGKPVIITGSQIPLFETRSDGRDNFIGSLIMAGSYSIPEVAVFFNNKLYRGNRTTKVSTGSLQAFDSPNMAPLATAGISIHVDYRSVFRPTTLEKFKVFDRLNRHVGLLRIFPSISAETVRGFLQPPMAGVVIQTYGAGNMPSNRTDIMEALREATERGVIIVNITQCMHGAVDAIYETGQALVDSGVMAGMDMTPEAALTKLSYVLAKNDWSLETKRRMMKTNLRGEMTCLAQEEGGPVIEEGGVRELDVVASISRALQLASSEDVDQVKDLLLPAIFFSAVVNVDLSRLEEIYKNGVEINMQDASGWTGLHIASSEGLMEAVTWLLHHGASVHIRDKMARTPLTLAIENDRHQVITLLVKTGSHLLEPSLKLGEALVTAAASDNVRRLKSYQLAGVDLSLQDPCGRSALHAACTVGSEEAVQLLLAAGVPTDEVDRTDLTPAMCAQINNHQHITELLEAHQQHNGLSS</sequence>
<organism evidence="12 13">
    <name type="scientific">Scylla paramamosain</name>
    <name type="common">Mud crab</name>
    <dbReference type="NCBI Taxonomy" id="85552"/>
    <lineage>
        <taxon>Eukaryota</taxon>
        <taxon>Metazoa</taxon>
        <taxon>Ecdysozoa</taxon>
        <taxon>Arthropoda</taxon>
        <taxon>Crustacea</taxon>
        <taxon>Multicrustacea</taxon>
        <taxon>Malacostraca</taxon>
        <taxon>Eumalacostraca</taxon>
        <taxon>Eucarida</taxon>
        <taxon>Decapoda</taxon>
        <taxon>Pleocyemata</taxon>
        <taxon>Brachyura</taxon>
        <taxon>Eubrachyura</taxon>
        <taxon>Portunoidea</taxon>
        <taxon>Portunidae</taxon>
        <taxon>Portuninae</taxon>
        <taxon>Scylla</taxon>
    </lineage>
</organism>
<keyword evidence="4 8" id="KW-0040">ANK repeat</keyword>
<evidence type="ECO:0000256" key="6">
    <source>
        <dbReference type="PIRSR" id="PIRSR001220-1"/>
    </source>
</evidence>
<dbReference type="PROSITE" id="PS51732">
    <property type="entry name" value="ASN_GLN_ASE_3"/>
    <property type="match status" value="1"/>
</dbReference>
<keyword evidence="2" id="KW-0677">Repeat</keyword>
<dbReference type="InterPro" id="IPR027475">
    <property type="entry name" value="Asparaginase/glutaminase_AS2"/>
</dbReference>
<dbReference type="SMART" id="SM00870">
    <property type="entry name" value="Asparaginase"/>
    <property type="match status" value="1"/>
</dbReference>
<dbReference type="Pfam" id="PF12796">
    <property type="entry name" value="Ank_2"/>
    <property type="match status" value="2"/>
</dbReference>
<feature type="binding site" evidence="7">
    <location>
        <position position="132"/>
    </location>
    <ligand>
        <name>substrate</name>
    </ligand>
</feature>
<evidence type="ECO:0000256" key="2">
    <source>
        <dbReference type="ARBA" id="ARBA00022737"/>
    </source>
</evidence>
<dbReference type="EMBL" id="JARAKH010000014">
    <property type="protein sequence ID" value="KAK8397107.1"/>
    <property type="molecule type" value="Genomic_DNA"/>
</dbReference>
<dbReference type="PANTHER" id="PTHR11707">
    <property type="entry name" value="L-ASPARAGINASE"/>
    <property type="match status" value="1"/>
</dbReference>
<evidence type="ECO:0000313" key="13">
    <source>
        <dbReference type="Proteomes" id="UP001487740"/>
    </source>
</evidence>
<dbReference type="InterPro" id="IPR027473">
    <property type="entry name" value="L-asparaginase_C"/>
</dbReference>
<evidence type="ECO:0000259" key="10">
    <source>
        <dbReference type="Pfam" id="PF00710"/>
    </source>
</evidence>
<evidence type="ECO:0000256" key="1">
    <source>
        <dbReference type="ARBA" id="ARBA00012920"/>
    </source>
</evidence>
<feature type="repeat" description="ANK" evidence="8">
    <location>
        <begin position="585"/>
        <end position="617"/>
    </location>
</feature>
<dbReference type="PRINTS" id="PR00139">
    <property type="entry name" value="ASNGLNASE"/>
</dbReference>
<feature type="binding site" evidence="7">
    <location>
        <begin position="163"/>
        <end position="164"/>
    </location>
    <ligand>
        <name>substrate</name>
    </ligand>
</feature>
<name>A0AAW0UAH9_SCYPA</name>
<dbReference type="InterPro" id="IPR040919">
    <property type="entry name" value="Asparaginase_C"/>
</dbReference>
<dbReference type="InterPro" id="IPR037152">
    <property type="entry name" value="L-asparaginase_N_sf"/>
</dbReference>
<dbReference type="PROSITE" id="PS50297">
    <property type="entry name" value="ANK_REP_REGION"/>
    <property type="match status" value="2"/>
</dbReference>
<dbReference type="PIRSF" id="PIRSF500176">
    <property type="entry name" value="L_ASNase"/>
    <property type="match status" value="1"/>
</dbReference>
<protein>
    <recommendedName>
        <fullName evidence="1">asparaginase</fullName>
        <ecNumber evidence="1">3.5.1.1</ecNumber>
    </recommendedName>
</protein>
<dbReference type="InterPro" id="IPR036770">
    <property type="entry name" value="Ankyrin_rpt-contain_sf"/>
</dbReference>
<comment type="caution">
    <text evidence="12">The sequence shown here is derived from an EMBL/GenBank/DDBJ whole genome shotgun (WGS) entry which is preliminary data.</text>
</comment>
<dbReference type="Gene3D" id="3.40.50.1170">
    <property type="entry name" value="L-asparaginase, N-terminal domain"/>
    <property type="match status" value="1"/>
</dbReference>
<dbReference type="InterPro" id="IPR027474">
    <property type="entry name" value="L-asparaginase_N"/>
</dbReference>
<dbReference type="PANTHER" id="PTHR11707:SF28">
    <property type="entry name" value="60 KDA LYSOPHOSPHOLIPASE"/>
    <property type="match status" value="1"/>
</dbReference>
<dbReference type="FunFam" id="3.40.50.1170:FF:000003">
    <property type="entry name" value="60 kDa lysophospholipase"/>
    <property type="match status" value="1"/>
</dbReference>
<reference evidence="12 13" key="1">
    <citation type="submission" date="2023-03" db="EMBL/GenBank/DDBJ databases">
        <title>High-quality genome of Scylla paramamosain provides insights in environmental adaptation.</title>
        <authorList>
            <person name="Zhang L."/>
        </authorList>
    </citation>
    <scope>NUCLEOTIDE SEQUENCE [LARGE SCALE GENOMIC DNA]</scope>
    <source>
        <strain evidence="12">LZ_2023a</strain>
        <tissue evidence="12">Muscle</tissue>
    </source>
</reference>
<dbReference type="SUPFAM" id="SSF53774">
    <property type="entry name" value="Glutaminase/Asparaginase"/>
    <property type="match status" value="1"/>
</dbReference>
<dbReference type="Pfam" id="PF00710">
    <property type="entry name" value="Asparaginase"/>
    <property type="match status" value="1"/>
</dbReference>
<dbReference type="Gene3D" id="3.40.50.40">
    <property type="match status" value="1"/>
</dbReference>
<dbReference type="SMART" id="SM00248">
    <property type="entry name" value="ANK"/>
    <property type="match status" value="3"/>
</dbReference>
<dbReference type="Pfam" id="PF17763">
    <property type="entry name" value="Asparaginase_C"/>
    <property type="match status" value="1"/>
</dbReference>
<dbReference type="Proteomes" id="UP001487740">
    <property type="component" value="Unassembled WGS sequence"/>
</dbReference>
<evidence type="ECO:0000256" key="3">
    <source>
        <dbReference type="ARBA" id="ARBA00022801"/>
    </source>
</evidence>
<dbReference type="PROSITE" id="PS00917">
    <property type="entry name" value="ASN_GLN_ASE_2"/>
    <property type="match status" value="1"/>
</dbReference>
<dbReference type="GO" id="GO:0009066">
    <property type="term" value="P:aspartate family amino acid metabolic process"/>
    <property type="evidence" value="ECO:0007669"/>
    <property type="project" value="UniProtKB-ARBA"/>
</dbReference>
<proteinExistence type="inferred from homology"/>
<dbReference type="PROSITE" id="PS50088">
    <property type="entry name" value="ANK_REPEAT"/>
    <property type="match status" value="2"/>
</dbReference>
<feature type="active site" description="O-isoaspartyl threonine intermediate" evidence="6">
    <location>
        <position position="61"/>
    </location>
</feature>
<evidence type="ECO:0000313" key="12">
    <source>
        <dbReference type="EMBL" id="KAK8397107.1"/>
    </source>
</evidence>
<dbReference type="CDD" id="cd08963">
    <property type="entry name" value="L-asparaginase_I"/>
    <property type="match status" value="1"/>
</dbReference>
<dbReference type="InterPro" id="IPR041725">
    <property type="entry name" value="L-asparaginase_I"/>
</dbReference>